<evidence type="ECO:0000256" key="3">
    <source>
        <dbReference type="SAM" id="Phobius"/>
    </source>
</evidence>
<dbReference type="InterPro" id="IPR011701">
    <property type="entry name" value="MFS"/>
</dbReference>
<keyword evidence="3" id="KW-1133">Transmembrane helix</keyword>
<dbReference type="InterPro" id="IPR050375">
    <property type="entry name" value="MFS_TsgA-like"/>
</dbReference>
<feature type="transmembrane region" description="Helical" evidence="3">
    <location>
        <begin position="63"/>
        <end position="85"/>
    </location>
</feature>
<keyword evidence="3" id="KW-0472">Membrane</keyword>
<accession>A0AAW9HLK9</accession>
<dbReference type="PANTHER" id="PTHR43702:SF11">
    <property type="entry name" value="L-FUCOSE-PROTON SYMPORTER"/>
    <property type="match status" value="1"/>
</dbReference>
<proteinExistence type="predicted"/>
<evidence type="ECO:0000256" key="2">
    <source>
        <dbReference type="ARBA" id="ARBA00022475"/>
    </source>
</evidence>
<dbReference type="RefSeq" id="WP_320756423.1">
    <property type="nucleotide sequence ID" value="NZ_JAWNGC010000003.1"/>
</dbReference>
<feature type="transmembrane region" description="Helical" evidence="3">
    <location>
        <begin position="21"/>
        <end position="43"/>
    </location>
</feature>
<organism evidence="4 5">
    <name type="scientific">Actinotignum urinale</name>
    <dbReference type="NCBI Taxonomy" id="190146"/>
    <lineage>
        <taxon>Bacteria</taxon>
        <taxon>Bacillati</taxon>
        <taxon>Actinomycetota</taxon>
        <taxon>Actinomycetes</taxon>
        <taxon>Actinomycetales</taxon>
        <taxon>Actinomycetaceae</taxon>
        <taxon>Actinotignum</taxon>
    </lineage>
</organism>
<comment type="caution">
    <text evidence="4">The sequence shown here is derived from an EMBL/GenBank/DDBJ whole genome shotgun (WGS) entry which is preliminary data.</text>
</comment>
<protein>
    <submittedName>
        <fullName evidence="4">MFS transporter</fullName>
    </submittedName>
</protein>
<dbReference type="PANTHER" id="PTHR43702">
    <property type="entry name" value="L-FUCOSE-PROTON SYMPORTER"/>
    <property type="match status" value="1"/>
</dbReference>
<evidence type="ECO:0000313" key="4">
    <source>
        <dbReference type="EMBL" id="MDY5154775.1"/>
    </source>
</evidence>
<comment type="subcellular location">
    <subcellularLocation>
        <location evidence="1">Cell inner membrane</location>
        <topology evidence="1">Multi-pass membrane protein</topology>
    </subcellularLocation>
</comment>
<dbReference type="Pfam" id="PF07690">
    <property type="entry name" value="MFS_1"/>
    <property type="match status" value="1"/>
</dbReference>
<dbReference type="Gene3D" id="1.20.1250.20">
    <property type="entry name" value="MFS general substrate transporter like domains"/>
    <property type="match status" value="1"/>
</dbReference>
<dbReference type="EMBL" id="JAWNGC010000003">
    <property type="protein sequence ID" value="MDY5154775.1"/>
    <property type="molecule type" value="Genomic_DNA"/>
</dbReference>
<sequence length="247" mass="26597">MDKETNKRAGTPAHEGDKAPFVWPGMKFAFILLVTCFAAWGISTDLTAPLVNVFKSVFDMSTVQSSLVQFAYFGAYFCLAIPAAWINSRLGYKGGVVIGLSLAAIGALLFFPASKVMTFGMFLAALFVLAGGLSIVETSANPFIMAMGPEKTATRRLNFAQAFNPIGSNIGVLAATFFILPYVHEVKPEEKAAMSPEQLLDKQSAELGAVMAPYIVLGLFYLFLAICIAMVKIQKRQNIVADSKSGI</sequence>
<feature type="transmembrane region" description="Helical" evidence="3">
    <location>
        <begin position="211"/>
        <end position="231"/>
    </location>
</feature>
<dbReference type="SUPFAM" id="SSF103473">
    <property type="entry name" value="MFS general substrate transporter"/>
    <property type="match status" value="1"/>
</dbReference>
<gene>
    <name evidence="4" type="ORF">R6G80_03425</name>
</gene>
<keyword evidence="3" id="KW-0812">Transmembrane</keyword>
<dbReference type="GO" id="GO:0022857">
    <property type="term" value="F:transmembrane transporter activity"/>
    <property type="evidence" value="ECO:0007669"/>
    <property type="project" value="InterPro"/>
</dbReference>
<keyword evidence="2" id="KW-1003">Cell membrane</keyword>
<dbReference type="Proteomes" id="UP001281731">
    <property type="component" value="Unassembled WGS sequence"/>
</dbReference>
<dbReference type="InterPro" id="IPR036259">
    <property type="entry name" value="MFS_trans_sf"/>
</dbReference>
<evidence type="ECO:0000256" key="1">
    <source>
        <dbReference type="ARBA" id="ARBA00004429"/>
    </source>
</evidence>
<dbReference type="GO" id="GO:0005886">
    <property type="term" value="C:plasma membrane"/>
    <property type="evidence" value="ECO:0007669"/>
    <property type="project" value="UniProtKB-SubCell"/>
</dbReference>
<name>A0AAW9HLK9_9ACTO</name>
<feature type="transmembrane region" description="Helical" evidence="3">
    <location>
        <begin position="117"/>
        <end position="136"/>
    </location>
</feature>
<dbReference type="AlphaFoldDB" id="A0AAW9HLK9"/>
<feature type="transmembrane region" description="Helical" evidence="3">
    <location>
        <begin position="157"/>
        <end position="180"/>
    </location>
</feature>
<evidence type="ECO:0000313" key="5">
    <source>
        <dbReference type="Proteomes" id="UP001281731"/>
    </source>
</evidence>
<reference evidence="4" key="1">
    <citation type="submission" date="2023-10" db="EMBL/GenBank/DDBJ databases">
        <title>Whole Genome based description of the genera Actinobaculum and Actinotignum reveals a complex phylogenetic relationship within the species included in the genus Actinotignum.</title>
        <authorList>
            <person name="Jensen C.S."/>
            <person name="Dargis R."/>
            <person name="Kemp M."/>
            <person name="Christensen J.J."/>
        </authorList>
    </citation>
    <scope>NUCLEOTIDE SEQUENCE</scope>
    <source>
        <strain evidence="4">SLA_B511</strain>
    </source>
</reference>
<feature type="transmembrane region" description="Helical" evidence="3">
    <location>
        <begin position="92"/>
        <end position="111"/>
    </location>
</feature>